<evidence type="ECO:0000256" key="1">
    <source>
        <dbReference type="ARBA" id="ARBA00022982"/>
    </source>
</evidence>
<dbReference type="AlphaFoldDB" id="A0A317MVG5"/>
<dbReference type="SUPFAM" id="SSF52402">
    <property type="entry name" value="Adenine nucleotide alpha hydrolases-like"/>
    <property type="match status" value="1"/>
</dbReference>
<evidence type="ECO:0000313" key="3">
    <source>
        <dbReference type="EMBL" id="PWV62256.1"/>
    </source>
</evidence>
<evidence type="ECO:0000313" key="4">
    <source>
        <dbReference type="Proteomes" id="UP000246569"/>
    </source>
</evidence>
<evidence type="ECO:0000259" key="2">
    <source>
        <dbReference type="SMART" id="SM00893"/>
    </source>
</evidence>
<dbReference type="Gene3D" id="3.40.50.620">
    <property type="entry name" value="HUPs"/>
    <property type="match status" value="1"/>
</dbReference>
<name>A0A317MVG5_9GAMM</name>
<dbReference type="RefSeq" id="WP_110018094.1">
    <property type="nucleotide sequence ID" value="NZ_QGTJ01000004.1"/>
</dbReference>
<accession>A0A317MVG5</accession>
<dbReference type="InterPro" id="IPR014729">
    <property type="entry name" value="Rossmann-like_a/b/a_fold"/>
</dbReference>
<protein>
    <submittedName>
        <fullName evidence="3">Electron transfer flavoprotein beta subunit</fullName>
    </submittedName>
</protein>
<keyword evidence="4" id="KW-1185">Reference proteome</keyword>
<dbReference type="Proteomes" id="UP000246569">
    <property type="component" value="Unassembled WGS sequence"/>
</dbReference>
<reference evidence="3 4" key="1">
    <citation type="submission" date="2018-05" db="EMBL/GenBank/DDBJ databases">
        <title>Genomic Encyclopedia of Type Strains, Phase IV (KMG-IV): sequencing the most valuable type-strain genomes for metagenomic binning, comparative biology and taxonomic classification.</title>
        <authorList>
            <person name="Goeker M."/>
        </authorList>
    </citation>
    <scope>NUCLEOTIDE SEQUENCE [LARGE SCALE GENOMIC DNA]</scope>
    <source>
        <strain evidence="3 4">DSM 23606</strain>
    </source>
</reference>
<gene>
    <name evidence="3" type="ORF">C7443_10450</name>
</gene>
<dbReference type="InterPro" id="IPR014730">
    <property type="entry name" value="ETF_a/b_N"/>
</dbReference>
<organism evidence="3 4">
    <name type="scientific">Plasticicumulans acidivorans</name>
    <dbReference type="NCBI Taxonomy" id="886464"/>
    <lineage>
        <taxon>Bacteria</taxon>
        <taxon>Pseudomonadati</taxon>
        <taxon>Pseudomonadota</taxon>
        <taxon>Gammaproteobacteria</taxon>
        <taxon>Candidatus Competibacteraceae</taxon>
        <taxon>Plasticicumulans</taxon>
    </lineage>
</organism>
<proteinExistence type="predicted"/>
<dbReference type="Pfam" id="PF01012">
    <property type="entry name" value="ETF"/>
    <property type="match status" value="1"/>
</dbReference>
<feature type="domain" description="Electron transfer flavoprotein alpha/beta-subunit N-terminal" evidence="2">
    <location>
        <begin position="8"/>
        <end position="182"/>
    </location>
</feature>
<keyword evidence="1" id="KW-0249">Electron transport</keyword>
<comment type="caution">
    <text evidence="3">The sequence shown here is derived from an EMBL/GenBank/DDBJ whole genome shotgun (WGS) entry which is preliminary data.</text>
</comment>
<dbReference type="OrthoDB" id="5598152at2"/>
<sequence length="255" mass="26568">MALDIAVLVSVGRHPASARNRRAVLDARALELALNVPGANIHLIHAGDADEPALREYLGMGVERLSVLGVPAHADVLPVLVAHLKALRPALVLCGAAAEQGAGSGELPYRLAAALGMPIVPAVAGFELHGGRAQLAQALPRGRRRGVEAALPVLLSVDRAAPEPRQSAYARAQRGQIERIAVPAAPLWQPPGEEQPARKRPKRLKLISGSGAERMRAAQGAAASAGKGQLLVQPEPAAAAQAIYDYLLSEGILRG</sequence>
<dbReference type="SMART" id="SM00893">
    <property type="entry name" value="ETF"/>
    <property type="match status" value="1"/>
</dbReference>
<keyword evidence="1" id="KW-0813">Transport</keyword>
<dbReference type="EMBL" id="QGTJ01000004">
    <property type="protein sequence ID" value="PWV62256.1"/>
    <property type="molecule type" value="Genomic_DNA"/>
</dbReference>